<organism evidence="3">
    <name type="scientific">Emiliania huxleyi</name>
    <name type="common">Coccolithophore</name>
    <name type="synonym">Pontosphaera huxleyi</name>
    <dbReference type="NCBI Taxonomy" id="2903"/>
    <lineage>
        <taxon>Eukaryota</taxon>
        <taxon>Haptista</taxon>
        <taxon>Haptophyta</taxon>
        <taxon>Prymnesiophyceae</taxon>
        <taxon>Isochrysidales</taxon>
        <taxon>Noelaerhabdaceae</taxon>
        <taxon>Emiliania</taxon>
    </lineage>
</organism>
<reference evidence="3" key="1">
    <citation type="submission" date="2021-01" db="EMBL/GenBank/DDBJ databases">
        <authorList>
            <person name="Corre E."/>
            <person name="Pelletier E."/>
            <person name="Niang G."/>
            <person name="Scheremetjew M."/>
            <person name="Finn R."/>
            <person name="Kale V."/>
            <person name="Holt S."/>
            <person name="Cochrane G."/>
            <person name="Meng A."/>
            <person name="Brown T."/>
            <person name="Cohen L."/>
        </authorList>
    </citation>
    <scope>NUCLEOTIDE SEQUENCE</scope>
    <source>
        <strain evidence="3">379</strain>
    </source>
</reference>
<dbReference type="AlphaFoldDB" id="A0A6U8N9B4"/>
<evidence type="ECO:0000256" key="1">
    <source>
        <dbReference type="SAM" id="MobiDB-lite"/>
    </source>
</evidence>
<name>A0A6U8N9B4_EMIHU</name>
<keyword evidence="2" id="KW-0812">Transmembrane</keyword>
<feature type="region of interest" description="Disordered" evidence="1">
    <location>
        <begin position="292"/>
        <end position="326"/>
    </location>
</feature>
<dbReference type="EMBL" id="HBIR01042403">
    <property type="protein sequence ID" value="CAE0575428.1"/>
    <property type="molecule type" value="Transcribed_RNA"/>
</dbReference>
<feature type="compositionally biased region" description="Basic and acidic residues" evidence="1">
    <location>
        <begin position="256"/>
        <end position="273"/>
    </location>
</feature>
<feature type="transmembrane region" description="Helical" evidence="2">
    <location>
        <begin position="106"/>
        <end position="128"/>
    </location>
</feature>
<feature type="transmembrane region" description="Helical" evidence="2">
    <location>
        <begin position="159"/>
        <end position="176"/>
    </location>
</feature>
<feature type="transmembrane region" description="Helical" evidence="2">
    <location>
        <begin position="220"/>
        <end position="242"/>
    </location>
</feature>
<evidence type="ECO:0000313" key="3">
    <source>
        <dbReference type="EMBL" id="CAE0575428.1"/>
    </source>
</evidence>
<protein>
    <submittedName>
        <fullName evidence="3">Uncharacterized protein</fullName>
    </submittedName>
</protein>
<sequence>MFWFMSRATFPKTSYADWEAGNEAANGRKLSAWRVAWINLQVKVVRLNYVFKSQVAVPYFVSLHMRGLLPPEWRFVPLFVSLDIAHNVTTAFFLQTLKFHGFISATTFSFAFNATAYAANAVVAYYFLHAKVDLVALLPNLALSVVNLAFVYRKRGDPRFVQFICFVLGFALQLTALPPHHAAAVVGALGLAATVLGQHAQRITQWGARFTHAAGDVSHIALIVGGGFVVAALLHPLLSWHIGRLMQYERRGAARREQDAAVRRKEEGRRSAGEGEAVAKSPRVVVLTSAGKGLKAKAEGKDPREDEDALSEAATASGLSRTPSMGDVLLANQQQAVLPDTLR</sequence>
<keyword evidence="2" id="KW-0472">Membrane</keyword>
<proteinExistence type="predicted"/>
<gene>
    <name evidence="3" type="ORF">EHUX00137_LOCUS33101</name>
</gene>
<evidence type="ECO:0000256" key="2">
    <source>
        <dbReference type="SAM" id="Phobius"/>
    </source>
</evidence>
<accession>A0A6U8N9B4</accession>
<feature type="transmembrane region" description="Helical" evidence="2">
    <location>
        <begin position="134"/>
        <end position="152"/>
    </location>
</feature>
<keyword evidence="2" id="KW-1133">Transmembrane helix</keyword>
<feature type="region of interest" description="Disordered" evidence="1">
    <location>
        <begin position="256"/>
        <end position="277"/>
    </location>
</feature>